<dbReference type="GO" id="GO:0055085">
    <property type="term" value="P:transmembrane transport"/>
    <property type="evidence" value="ECO:0007669"/>
    <property type="project" value="InterPro"/>
</dbReference>
<sequence>MVSRRDAFKLVGGVAAASTLVGLSSNANAGDKKYRFRAQTHMSESSPQGKMYGDWAELCETLSEGRLKIDLHFSSAIVKDFETFGAASSGILDIDMTGASYQTGKEPAFQFIGDVMGGYENPMQLHAWLNYGGGREVVDEIYADHGMYLIGLFCPGVESLSSTKPLDGIASLKDWKFRSPPGMESEIFAKLGAAPVVMPFGEVFTAMTTGVVDGCDAGTVTLNKNLGVYDVATNFTYPGFHSMPADHVAINLKKWNALPDDLKEVMQVVQTAIASKLYQEIDTEDHKIVTELEAKGIKASNWSKEDRMKFRETAQEVWKDWSKRSELCKKIYDSHISFMTNLGLLT</sequence>
<name>A0A1I5M4H3_9HYPH</name>
<dbReference type="Proteomes" id="UP000199236">
    <property type="component" value="Unassembled WGS sequence"/>
</dbReference>
<dbReference type="AlphaFoldDB" id="A0A1I5M4H3"/>
<gene>
    <name evidence="2" type="ORF">SAMN04488056_11933</name>
</gene>
<keyword evidence="1" id="KW-0732">Signal</keyword>
<organism evidence="2 3">
    <name type="scientific">Cohaesibacter marisflavi</name>
    <dbReference type="NCBI Taxonomy" id="655353"/>
    <lineage>
        <taxon>Bacteria</taxon>
        <taxon>Pseudomonadati</taxon>
        <taxon>Pseudomonadota</taxon>
        <taxon>Alphaproteobacteria</taxon>
        <taxon>Hyphomicrobiales</taxon>
        <taxon>Cohaesibacteraceae</taxon>
    </lineage>
</organism>
<evidence type="ECO:0000256" key="1">
    <source>
        <dbReference type="ARBA" id="ARBA00022729"/>
    </source>
</evidence>
<evidence type="ECO:0000313" key="3">
    <source>
        <dbReference type="Proteomes" id="UP000199236"/>
    </source>
</evidence>
<dbReference type="CDD" id="cd13604">
    <property type="entry name" value="PBP2_TRAP_ketoacid_lactate_like"/>
    <property type="match status" value="1"/>
</dbReference>
<evidence type="ECO:0000313" key="2">
    <source>
        <dbReference type="EMBL" id="SFP04393.1"/>
    </source>
</evidence>
<dbReference type="OrthoDB" id="9769764at2"/>
<dbReference type="PANTHER" id="PTHR33376:SF5">
    <property type="entry name" value="EXTRACYTOPLASMIC SOLUTE RECEPTOR PROTEIN"/>
    <property type="match status" value="1"/>
</dbReference>
<dbReference type="PANTHER" id="PTHR33376">
    <property type="match status" value="1"/>
</dbReference>
<dbReference type="InterPro" id="IPR018389">
    <property type="entry name" value="DctP_fam"/>
</dbReference>
<proteinExistence type="predicted"/>
<dbReference type="EMBL" id="FOVR01000019">
    <property type="protein sequence ID" value="SFP04393.1"/>
    <property type="molecule type" value="Genomic_DNA"/>
</dbReference>
<dbReference type="Gene3D" id="3.40.190.170">
    <property type="entry name" value="Bacterial extracellular solute-binding protein, family 7"/>
    <property type="match status" value="1"/>
</dbReference>
<protein>
    <submittedName>
        <fullName evidence="2">TRAP-type mannitol/chloroaromatic compound transport system, substrate-binding protein</fullName>
    </submittedName>
</protein>
<dbReference type="RefSeq" id="WP_090075469.1">
    <property type="nucleotide sequence ID" value="NZ_FOVR01000019.1"/>
</dbReference>
<accession>A0A1I5M4H3</accession>
<dbReference type="Pfam" id="PF03480">
    <property type="entry name" value="DctP"/>
    <property type="match status" value="1"/>
</dbReference>
<dbReference type="InterPro" id="IPR006311">
    <property type="entry name" value="TAT_signal"/>
</dbReference>
<dbReference type="STRING" id="655353.SAMN04488056_11933"/>
<dbReference type="NCBIfam" id="NF037995">
    <property type="entry name" value="TRAP_S1"/>
    <property type="match status" value="1"/>
</dbReference>
<dbReference type="PROSITE" id="PS51318">
    <property type="entry name" value="TAT"/>
    <property type="match status" value="1"/>
</dbReference>
<dbReference type="InterPro" id="IPR038404">
    <property type="entry name" value="TRAP_DctP_sf"/>
</dbReference>
<reference evidence="2 3" key="1">
    <citation type="submission" date="2016-10" db="EMBL/GenBank/DDBJ databases">
        <authorList>
            <person name="de Groot N.N."/>
        </authorList>
    </citation>
    <scope>NUCLEOTIDE SEQUENCE [LARGE SCALE GENOMIC DNA]</scope>
    <source>
        <strain evidence="2 3">CGMCC 1.9157</strain>
    </source>
</reference>
<keyword evidence="3" id="KW-1185">Reference proteome</keyword>